<gene>
    <name evidence="2" type="ORF">GOP47_0021700</name>
</gene>
<dbReference type="OrthoDB" id="993453at2759"/>
<protein>
    <submittedName>
        <fullName evidence="2">Uncharacterized protein</fullName>
    </submittedName>
</protein>
<comment type="caution">
    <text evidence="2">The sequence shown here is derived from an EMBL/GenBank/DDBJ whole genome shotgun (WGS) entry which is preliminary data.</text>
</comment>
<feature type="coiled-coil region" evidence="1">
    <location>
        <begin position="13"/>
        <end position="54"/>
    </location>
</feature>
<keyword evidence="3" id="KW-1185">Reference proteome</keyword>
<evidence type="ECO:0000313" key="2">
    <source>
        <dbReference type="EMBL" id="KAI5063153.1"/>
    </source>
</evidence>
<name>A0A9D4U8W8_ADICA</name>
<sequence>MDCDYDDKYVLMYGALEQDFDELQAEAAEVAALLQKAKENKLRLQTEIKFLKRRASMLRASMRIPDPYLTREAVGEGAQYIFGPSRASTGRLVLGGDFQSKALNSQSLNVSSRVPSNLISSSKHQDVVGWWQWKVFICARKTSLPSWLGLDEIKMKAGEVWCSQGCGPYIRIKLWCLDDQANCLP</sequence>
<keyword evidence="1" id="KW-0175">Coiled coil</keyword>
<dbReference type="AlphaFoldDB" id="A0A9D4U8W8"/>
<evidence type="ECO:0000313" key="3">
    <source>
        <dbReference type="Proteomes" id="UP000886520"/>
    </source>
</evidence>
<accession>A0A9D4U8W8</accession>
<evidence type="ECO:0000256" key="1">
    <source>
        <dbReference type="SAM" id="Coils"/>
    </source>
</evidence>
<proteinExistence type="predicted"/>
<dbReference type="Proteomes" id="UP000886520">
    <property type="component" value="Chromosome 21"/>
</dbReference>
<reference evidence="2" key="1">
    <citation type="submission" date="2021-01" db="EMBL/GenBank/DDBJ databases">
        <title>Adiantum capillus-veneris genome.</title>
        <authorList>
            <person name="Fang Y."/>
            <person name="Liao Q."/>
        </authorList>
    </citation>
    <scope>NUCLEOTIDE SEQUENCE</scope>
    <source>
        <strain evidence="2">H3</strain>
        <tissue evidence="2">Leaf</tissue>
    </source>
</reference>
<organism evidence="2 3">
    <name type="scientific">Adiantum capillus-veneris</name>
    <name type="common">Maidenhair fern</name>
    <dbReference type="NCBI Taxonomy" id="13818"/>
    <lineage>
        <taxon>Eukaryota</taxon>
        <taxon>Viridiplantae</taxon>
        <taxon>Streptophyta</taxon>
        <taxon>Embryophyta</taxon>
        <taxon>Tracheophyta</taxon>
        <taxon>Polypodiopsida</taxon>
        <taxon>Polypodiidae</taxon>
        <taxon>Polypodiales</taxon>
        <taxon>Pteridineae</taxon>
        <taxon>Pteridaceae</taxon>
        <taxon>Vittarioideae</taxon>
        <taxon>Adiantum</taxon>
    </lineage>
</organism>
<dbReference type="EMBL" id="JABFUD020000021">
    <property type="protein sequence ID" value="KAI5063153.1"/>
    <property type="molecule type" value="Genomic_DNA"/>
</dbReference>